<dbReference type="SUPFAM" id="SSF48452">
    <property type="entry name" value="TPR-like"/>
    <property type="match status" value="1"/>
</dbReference>
<dbReference type="InterPro" id="IPR011990">
    <property type="entry name" value="TPR-like_helical_dom_sf"/>
</dbReference>
<accession>A0A1G8DKB0</accession>
<protein>
    <submittedName>
        <fullName evidence="3">Uncharacterized protein</fullName>
    </submittedName>
</protein>
<keyword evidence="2" id="KW-1133">Transmembrane helix</keyword>
<sequence length="145" mass="17541">MANKLYVSHAREKFRERTKKLKLGQYVNALYINTYDPSYYEKRLRYNRYDARALYYLGQRYEKEENWGQALHYYKQAVQAEPHYEAAIGALILLRRKQEERFRKLASQATRRRPVRKKMSLLQMVTAIFTGYFLILMIVFGILLR</sequence>
<evidence type="ECO:0000256" key="2">
    <source>
        <dbReference type="SAM" id="Phobius"/>
    </source>
</evidence>
<dbReference type="InterPro" id="IPR019734">
    <property type="entry name" value="TPR_rpt"/>
</dbReference>
<keyword evidence="1" id="KW-0802">TPR repeat</keyword>
<reference evidence="3 4" key="1">
    <citation type="submission" date="2016-10" db="EMBL/GenBank/DDBJ databases">
        <authorList>
            <person name="de Groot N.N."/>
        </authorList>
    </citation>
    <scope>NUCLEOTIDE SEQUENCE [LARGE SCALE GENOMIC DNA]</scope>
    <source>
        <strain evidence="3 4">L 420-91</strain>
    </source>
</reference>
<keyword evidence="2" id="KW-0812">Transmembrane</keyword>
<evidence type="ECO:0000313" key="3">
    <source>
        <dbReference type="EMBL" id="SDH58021.1"/>
    </source>
</evidence>
<dbReference type="Gene3D" id="1.25.40.10">
    <property type="entry name" value="Tetratricopeptide repeat domain"/>
    <property type="match status" value="1"/>
</dbReference>
<name>A0A1G8DKB0_ANETH</name>
<feature type="transmembrane region" description="Helical" evidence="2">
    <location>
        <begin position="121"/>
        <end position="144"/>
    </location>
</feature>
<dbReference type="PROSITE" id="PS50005">
    <property type="entry name" value="TPR"/>
    <property type="match status" value="1"/>
</dbReference>
<organism evidence="3 4">
    <name type="scientific">Aneurinibacillus thermoaerophilus</name>
    <dbReference type="NCBI Taxonomy" id="143495"/>
    <lineage>
        <taxon>Bacteria</taxon>
        <taxon>Bacillati</taxon>
        <taxon>Bacillota</taxon>
        <taxon>Bacilli</taxon>
        <taxon>Bacillales</taxon>
        <taxon>Paenibacillaceae</taxon>
        <taxon>Aneurinibacillus group</taxon>
        <taxon>Aneurinibacillus</taxon>
    </lineage>
</organism>
<gene>
    <name evidence="3" type="ORF">SAMN04489735_10345</name>
</gene>
<dbReference type="RefSeq" id="WP_057897491.1">
    <property type="nucleotide sequence ID" value="NZ_FNDE01000034.1"/>
</dbReference>
<dbReference type="SMART" id="SM00028">
    <property type="entry name" value="TPR"/>
    <property type="match status" value="1"/>
</dbReference>
<dbReference type="EMBL" id="FNDE01000034">
    <property type="protein sequence ID" value="SDH58021.1"/>
    <property type="molecule type" value="Genomic_DNA"/>
</dbReference>
<keyword evidence="2" id="KW-0472">Membrane</keyword>
<feature type="repeat" description="TPR" evidence="1">
    <location>
        <begin position="51"/>
        <end position="84"/>
    </location>
</feature>
<dbReference type="OrthoDB" id="2680359at2"/>
<dbReference type="Proteomes" id="UP000198956">
    <property type="component" value="Unassembled WGS sequence"/>
</dbReference>
<evidence type="ECO:0000313" key="4">
    <source>
        <dbReference type="Proteomes" id="UP000198956"/>
    </source>
</evidence>
<evidence type="ECO:0000256" key="1">
    <source>
        <dbReference type="PROSITE-ProRule" id="PRU00339"/>
    </source>
</evidence>
<proteinExistence type="predicted"/>
<dbReference type="AlphaFoldDB" id="A0A1G8DKB0"/>